<keyword evidence="2" id="KW-0489">Methyltransferase</keyword>
<evidence type="ECO:0000313" key="2">
    <source>
        <dbReference type="EMBL" id="QHD50166.1"/>
    </source>
</evidence>
<name>A0A857GNT8_9GAMM</name>
<sequence>MPTSLAHHYHQALRDQDILHQLRTHYPDGPTLHQLAPLDQLHIGGFATSARLLGLLDPKSQHALDIGAGLGGLMRQGAAQGFHITGLDITHRFSALNQAISRLALSHHTAKAHHGKLRWVTGDACALPFAQTSFDAVLFQHSLMNMPDPARVLAECRRVLRPGGQLVMHEVVGGLHSEALRFPVPWAEGPTHSHLLSLTGLAHQLEASGFNIQHSEDWSHTAIEWRTRQRQKEQAPRTAVLSPQWVFGERFMQMGKNLLENLANGAIHVVEISARC</sequence>
<dbReference type="GO" id="GO:0008757">
    <property type="term" value="F:S-adenosylmethionine-dependent methyltransferase activity"/>
    <property type="evidence" value="ECO:0007669"/>
    <property type="project" value="InterPro"/>
</dbReference>
<dbReference type="InterPro" id="IPR029063">
    <property type="entry name" value="SAM-dependent_MTases_sf"/>
</dbReference>
<organism evidence="2 3">
    <name type="scientific">Vreelandella aquamarina</name>
    <dbReference type="NCBI Taxonomy" id="77097"/>
    <lineage>
        <taxon>Bacteria</taxon>
        <taxon>Pseudomonadati</taxon>
        <taxon>Pseudomonadota</taxon>
        <taxon>Gammaproteobacteria</taxon>
        <taxon>Oceanospirillales</taxon>
        <taxon>Halomonadaceae</taxon>
        <taxon>Vreelandella</taxon>
    </lineage>
</organism>
<dbReference type="SUPFAM" id="SSF53335">
    <property type="entry name" value="S-adenosyl-L-methionine-dependent methyltransferases"/>
    <property type="match status" value="1"/>
</dbReference>
<proteinExistence type="predicted"/>
<dbReference type="PANTHER" id="PTHR43591">
    <property type="entry name" value="METHYLTRANSFERASE"/>
    <property type="match status" value="1"/>
</dbReference>
<reference evidence="2 3" key="1">
    <citation type="submission" date="2017-10" db="EMBL/GenBank/DDBJ databases">
        <title>Coral associated bacteria.</title>
        <authorList>
            <person name="Wang X."/>
        </authorList>
    </citation>
    <scope>NUCLEOTIDE SEQUENCE [LARGE SCALE GENOMIC DNA]</scope>
    <source>
        <strain evidence="2 3">SCSIO 43005</strain>
    </source>
</reference>
<dbReference type="KEGG" id="hmd:CTT34_10910"/>
<dbReference type="InterPro" id="IPR013216">
    <property type="entry name" value="Methyltransf_11"/>
</dbReference>
<dbReference type="GO" id="GO:0032259">
    <property type="term" value="P:methylation"/>
    <property type="evidence" value="ECO:0007669"/>
    <property type="project" value="UniProtKB-KW"/>
</dbReference>
<dbReference type="AlphaFoldDB" id="A0A857GNT8"/>
<protein>
    <submittedName>
        <fullName evidence="2">SAM-dependent methyltransferase</fullName>
    </submittedName>
</protein>
<dbReference type="RefSeq" id="WP_159342467.1">
    <property type="nucleotide sequence ID" value="NZ_CP024621.1"/>
</dbReference>
<dbReference type="Gene3D" id="3.40.50.150">
    <property type="entry name" value="Vaccinia Virus protein VP39"/>
    <property type="match status" value="1"/>
</dbReference>
<dbReference type="CDD" id="cd02440">
    <property type="entry name" value="AdoMet_MTases"/>
    <property type="match status" value="1"/>
</dbReference>
<evidence type="ECO:0000313" key="3">
    <source>
        <dbReference type="Proteomes" id="UP000463949"/>
    </source>
</evidence>
<accession>A0A857GNT8</accession>
<gene>
    <name evidence="2" type="ORF">CTT34_10910</name>
</gene>
<dbReference type="EMBL" id="CP024621">
    <property type="protein sequence ID" value="QHD50166.1"/>
    <property type="molecule type" value="Genomic_DNA"/>
</dbReference>
<dbReference type="OrthoDB" id="529208at2"/>
<dbReference type="Proteomes" id="UP000463949">
    <property type="component" value="Chromosome"/>
</dbReference>
<feature type="domain" description="Methyltransferase type 11" evidence="1">
    <location>
        <begin position="64"/>
        <end position="168"/>
    </location>
</feature>
<keyword evidence="2" id="KW-0808">Transferase</keyword>
<dbReference type="PANTHER" id="PTHR43591:SF24">
    <property type="entry name" value="2-METHOXY-6-POLYPRENYL-1,4-BENZOQUINOL METHYLASE, MITOCHONDRIAL"/>
    <property type="match status" value="1"/>
</dbReference>
<dbReference type="Pfam" id="PF08241">
    <property type="entry name" value="Methyltransf_11"/>
    <property type="match status" value="1"/>
</dbReference>
<evidence type="ECO:0000259" key="1">
    <source>
        <dbReference type="Pfam" id="PF08241"/>
    </source>
</evidence>